<evidence type="ECO:0000313" key="1">
    <source>
        <dbReference type="EMBL" id="EJW94840.1"/>
    </source>
</evidence>
<name>J9C4U5_9ZZZZ</name>
<gene>
    <name evidence="1" type="ORF">EVA_17052</name>
</gene>
<dbReference type="EMBL" id="AMCI01006145">
    <property type="protein sequence ID" value="EJW94840.1"/>
    <property type="molecule type" value="Genomic_DNA"/>
</dbReference>
<comment type="caution">
    <text evidence="1">The sequence shown here is derived from an EMBL/GenBank/DDBJ whole genome shotgun (WGS) entry which is preliminary data.</text>
</comment>
<protein>
    <submittedName>
        <fullName evidence="1">Uncharacterized protein</fullName>
    </submittedName>
</protein>
<accession>J9C4U5</accession>
<dbReference type="AlphaFoldDB" id="J9C4U5"/>
<organism evidence="1">
    <name type="scientific">gut metagenome</name>
    <dbReference type="NCBI Taxonomy" id="749906"/>
    <lineage>
        <taxon>unclassified sequences</taxon>
        <taxon>metagenomes</taxon>
        <taxon>organismal metagenomes</taxon>
    </lineage>
</organism>
<reference evidence="1" key="1">
    <citation type="journal article" date="2012" name="PLoS ONE">
        <title>Gene sets for utilization of primary and secondary nutrition supplies in the distal gut of endangered iberian lynx.</title>
        <authorList>
            <person name="Alcaide M."/>
            <person name="Messina E."/>
            <person name="Richter M."/>
            <person name="Bargiela R."/>
            <person name="Peplies J."/>
            <person name="Huws S.A."/>
            <person name="Newbold C.J."/>
            <person name="Golyshin P.N."/>
            <person name="Simon M.A."/>
            <person name="Lopez G."/>
            <person name="Yakimov M.M."/>
            <person name="Ferrer M."/>
        </authorList>
    </citation>
    <scope>NUCLEOTIDE SEQUENCE</scope>
</reference>
<sequence length="84" mass="9496">MSSGAATGKNDLHNFSSSLLSQLVHQIFEAATTFRVVFKHIKGRAGRRQKHHLGRFGYSVSQLHSLSKGICKQNEARRRQQPQH</sequence>
<proteinExistence type="predicted"/>